<dbReference type="Proteomes" id="UP000261174">
    <property type="component" value="Unassembled WGS sequence"/>
</dbReference>
<comment type="caution">
    <text evidence="2">The sequence shown here is derived from an EMBL/GenBank/DDBJ whole genome shotgun (WGS) entry which is preliminary data.</text>
</comment>
<keyword evidence="3" id="KW-1185">Reference proteome</keyword>
<evidence type="ECO:0000313" key="3">
    <source>
        <dbReference type="Proteomes" id="UP000261174"/>
    </source>
</evidence>
<feature type="compositionally biased region" description="Polar residues" evidence="1">
    <location>
        <begin position="339"/>
        <end position="369"/>
    </location>
</feature>
<evidence type="ECO:0000313" key="2">
    <source>
        <dbReference type="EMBL" id="RFM34420.1"/>
    </source>
</evidence>
<name>A0A3E1P2R2_9BACT</name>
<gene>
    <name evidence="2" type="ORF">DXN04_14155</name>
</gene>
<dbReference type="RefSeq" id="WP_116854004.1">
    <property type="nucleotide sequence ID" value="NZ_QTJV01000004.1"/>
</dbReference>
<evidence type="ECO:0000256" key="1">
    <source>
        <dbReference type="SAM" id="MobiDB-lite"/>
    </source>
</evidence>
<dbReference type="EMBL" id="QTJV01000004">
    <property type="protein sequence ID" value="RFM34420.1"/>
    <property type="molecule type" value="Genomic_DNA"/>
</dbReference>
<accession>A0A3E1P2R2</accession>
<sequence length="379" mass="41352">MELNRVKTALDRWDTKQAGYIQKFGQELLQDREFNLLRLQVWKRIIKQHRKLNLSEDEFYDLQFVKGQIRQMDAALFPGIKGFFQKLNYSIARAIDRIFTGKPTFLKDSGMITVATKSDQEGNVNHQSEKNGLSSVYIAPELKADKQLPTRQSEDVVVQTAISAAILAPQTALVVEQSPEISPQSEKVVVQTAVSAAILVPQPAIVVEQSPEISPQSENVVVQTAVSAAIPAPQPAIVVEQSPEISPQSENVVVQTAVSAAIPAPQPAIVVEQSPEISPQSENVVVQTAVSAAIPAPQPAIVVEQSPEISPQSENVVVQTAVSAAIPAPQPSLVVEQSPEVSPQSPNETTTETTILQQRKSFQRNNEIKTLTGRMRTLR</sequence>
<dbReference type="AlphaFoldDB" id="A0A3E1P2R2"/>
<protein>
    <submittedName>
        <fullName evidence="2">Uncharacterized protein</fullName>
    </submittedName>
</protein>
<proteinExistence type="predicted"/>
<organism evidence="2 3">
    <name type="scientific">Chitinophaga silvisoli</name>
    <dbReference type="NCBI Taxonomy" id="2291814"/>
    <lineage>
        <taxon>Bacteria</taxon>
        <taxon>Pseudomonadati</taxon>
        <taxon>Bacteroidota</taxon>
        <taxon>Chitinophagia</taxon>
        <taxon>Chitinophagales</taxon>
        <taxon>Chitinophagaceae</taxon>
        <taxon>Chitinophaga</taxon>
    </lineage>
</organism>
<reference evidence="2 3" key="1">
    <citation type="submission" date="2018-08" db="EMBL/GenBank/DDBJ databases">
        <title>Chitinophaga sp. K20C18050901, a novel bacterium isolated from forest soil.</title>
        <authorList>
            <person name="Wang C."/>
        </authorList>
    </citation>
    <scope>NUCLEOTIDE SEQUENCE [LARGE SCALE GENOMIC DNA]</scope>
    <source>
        <strain evidence="2 3">K20C18050901</strain>
    </source>
</reference>
<dbReference type="OrthoDB" id="9846588at2"/>
<feature type="region of interest" description="Disordered" evidence="1">
    <location>
        <begin position="333"/>
        <end position="379"/>
    </location>
</feature>